<keyword evidence="3" id="KW-0862">Zinc</keyword>
<dbReference type="EMBL" id="BLBS01000023">
    <property type="protein sequence ID" value="GET87769.1"/>
    <property type="molecule type" value="Genomic_DNA"/>
</dbReference>
<gene>
    <name evidence="6" type="ORF">LtaPh_1806300</name>
</gene>
<organism evidence="6 7">
    <name type="scientific">Leishmania tarentolae</name>
    <name type="common">Sauroleishmania tarentolae</name>
    <dbReference type="NCBI Taxonomy" id="5689"/>
    <lineage>
        <taxon>Eukaryota</taxon>
        <taxon>Discoba</taxon>
        <taxon>Euglenozoa</taxon>
        <taxon>Kinetoplastea</taxon>
        <taxon>Metakinetoplastina</taxon>
        <taxon>Trypanosomatida</taxon>
        <taxon>Trypanosomatidae</taxon>
        <taxon>Leishmaniinae</taxon>
        <taxon>Leishmania</taxon>
        <taxon>lizard Leishmania</taxon>
    </lineage>
</organism>
<comment type="caution">
    <text evidence="6">The sequence shown here is derived from an EMBL/GenBank/DDBJ whole genome shotgun (WGS) entry which is preliminary data.</text>
</comment>
<dbReference type="Pfam" id="PF01667">
    <property type="entry name" value="Ribosomal_S27e"/>
    <property type="match status" value="1"/>
</dbReference>
<evidence type="ECO:0000256" key="5">
    <source>
        <dbReference type="ARBA" id="ARBA00023274"/>
    </source>
</evidence>
<evidence type="ECO:0000313" key="7">
    <source>
        <dbReference type="Proteomes" id="UP000419144"/>
    </source>
</evidence>
<dbReference type="AlphaFoldDB" id="A0A640KJX9"/>
<dbReference type="InterPro" id="IPR023407">
    <property type="entry name" value="Ribosomal_eS27_Zn-bd_dom_sf"/>
</dbReference>
<evidence type="ECO:0000256" key="1">
    <source>
        <dbReference type="ARBA" id="ARBA00001947"/>
    </source>
</evidence>
<keyword evidence="7" id="KW-1185">Reference proteome</keyword>
<accession>A0A640KJX9</accession>
<protein>
    <submittedName>
        <fullName evidence="6">40S ribosomal protein S27-1, putative</fullName>
    </submittedName>
</protein>
<dbReference type="FunFam" id="2.20.25.100:FF:000001">
    <property type="entry name" value="40S ribosomal protein S27"/>
    <property type="match status" value="1"/>
</dbReference>
<dbReference type="GO" id="GO:1990904">
    <property type="term" value="C:ribonucleoprotein complex"/>
    <property type="evidence" value="ECO:0007669"/>
    <property type="project" value="UniProtKB-KW"/>
</dbReference>
<dbReference type="OrthoDB" id="5567124at2759"/>
<keyword evidence="5" id="KW-0687">Ribonucleoprotein</keyword>
<dbReference type="GO" id="GO:0003735">
    <property type="term" value="F:structural constituent of ribosome"/>
    <property type="evidence" value="ECO:0007669"/>
    <property type="project" value="InterPro"/>
</dbReference>
<evidence type="ECO:0000256" key="3">
    <source>
        <dbReference type="ARBA" id="ARBA00022833"/>
    </source>
</evidence>
<sequence length="282" mass="30865">MNEVEGIAGGGTEREKEARVAAIAAAAVVGEQGQAHLTENHGKEDREGGCRTALFPYPFSPVLQLSAYSVLLALGSSPDPPVGLPSTASFTVLLPTWRLLLPTVHSPRPHHPSPSLRVRLHLPLSPTYAYVYAHAFLNAFLSPLPHCFCCCCCDACLASNTYQVGLPPDRYLFVFARYSQAKNKESTSEVSVYLSTMGFFDADLSYPTVRTERMKHKRRRLVQGPNSYFMDVICPQCRQVTVVYSHATTSVACKGCSKKLCRPTGGKALLVGGCGYRRKPEH</sequence>
<name>A0A640KJX9_LEITA</name>
<evidence type="ECO:0000256" key="2">
    <source>
        <dbReference type="ARBA" id="ARBA00010919"/>
    </source>
</evidence>
<dbReference type="VEuPathDB" id="TriTrypDB:LtaPh_1806300"/>
<dbReference type="GO" id="GO:0005840">
    <property type="term" value="C:ribosome"/>
    <property type="evidence" value="ECO:0007669"/>
    <property type="project" value="UniProtKB-KW"/>
</dbReference>
<reference evidence="6" key="1">
    <citation type="submission" date="2019-11" db="EMBL/GenBank/DDBJ databases">
        <title>Leishmania tarentolae CDS.</title>
        <authorList>
            <person name="Goto Y."/>
            <person name="Yamagishi J."/>
        </authorList>
    </citation>
    <scope>NUCLEOTIDE SEQUENCE [LARGE SCALE GENOMIC DNA]</scope>
    <source>
        <strain evidence="6">Parrot Tar II</strain>
    </source>
</reference>
<dbReference type="HAMAP" id="MF_00371">
    <property type="entry name" value="Ribosomal_eS27"/>
    <property type="match status" value="1"/>
</dbReference>
<dbReference type="Gene3D" id="2.20.25.100">
    <property type="entry name" value="Zn-binding ribosomal proteins"/>
    <property type="match status" value="1"/>
</dbReference>
<keyword evidence="4 6" id="KW-0689">Ribosomal protein</keyword>
<comment type="cofactor">
    <cofactor evidence="1">
        <name>Zn(2+)</name>
        <dbReference type="ChEBI" id="CHEBI:29105"/>
    </cofactor>
</comment>
<proteinExistence type="inferred from homology"/>
<dbReference type="PANTHER" id="PTHR11594">
    <property type="entry name" value="40S RIBOSOMAL PROTEIN S27"/>
    <property type="match status" value="1"/>
</dbReference>
<dbReference type="Proteomes" id="UP000419144">
    <property type="component" value="Unassembled WGS sequence"/>
</dbReference>
<dbReference type="InterPro" id="IPR011332">
    <property type="entry name" value="Ribosomal_zn-bd"/>
</dbReference>
<dbReference type="InterPro" id="IPR000592">
    <property type="entry name" value="Ribosomal_eS27"/>
</dbReference>
<dbReference type="GO" id="GO:0006412">
    <property type="term" value="P:translation"/>
    <property type="evidence" value="ECO:0007669"/>
    <property type="project" value="InterPro"/>
</dbReference>
<dbReference type="SUPFAM" id="SSF57829">
    <property type="entry name" value="Zn-binding ribosomal proteins"/>
    <property type="match status" value="1"/>
</dbReference>
<comment type="similarity">
    <text evidence="2">Belongs to the eukaryotic ribosomal protein eS27 family.</text>
</comment>
<evidence type="ECO:0000313" key="6">
    <source>
        <dbReference type="EMBL" id="GET87769.1"/>
    </source>
</evidence>
<evidence type="ECO:0000256" key="4">
    <source>
        <dbReference type="ARBA" id="ARBA00022980"/>
    </source>
</evidence>